<name>A0ABZ0HUA4_9HYPH</name>
<evidence type="ECO:0000256" key="3">
    <source>
        <dbReference type="SAM" id="Phobius"/>
    </source>
</evidence>
<evidence type="ECO:0000313" key="4">
    <source>
        <dbReference type="EMBL" id="WOJ90134.1"/>
    </source>
</evidence>
<feature type="coiled-coil region" evidence="1">
    <location>
        <begin position="140"/>
        <end position="181"/>
    </location>
</feature>
<dbReference type="Gene3D" id="2.40.30.170">
    <property type="match status" value="1"/>
</dbReference>
<gene>
    <name evidence="4" type="ORF">RZS28_02165</name>
</gene>
<keyword evidence="3" id="KW-0472">Membrane</keyword>
<evidence type="ECO:0000313" key="5">
    <source>
        <dbReference type="Proteomes" id="UP001626536"/>
    </source>
</evidence>
<keyword evidence="1" id="KW-0175">Coiled coil</keyword>
<accession>A0ABZ0HUA4</accession>
<organism evidence="4 5">
    <name type="scientific">Methylocapsa polymorpha</name>
    <dbReference type="NCBI Taxonomy" id="3080828"/>
    <lineage>
        <taxon>Bacteria</taxon>
        <taxon>Pseudomonadati</taxon>
        <taxon>Pseudomonadota</taxon>
        <taxon>Alphaproteobacteria</taxon>
        <taxon>Hyphomicrobiales</taxon>
        <taxon>Beijerinckiaceae</taxon>
        <taxon>Methylocapsa</taxon>
    </lineage>
</organism>
<sequence length="382" mass="42387">MTSIRPTENAAQLSIDPRDESAETSAPTTTALVPRRENLPAIVDEVPVRKKSWRKIGFRLLLLVCLIGGGGAGGFYWWRSRLPPVPAGIVWSNGRTDAEEIDIDTKFAGRLLELYVDEGDMVKAGQVIARMDTRDLEATLKRDEALVRQDEHAVEEAQANVAQLQTQMVLAQQQLDRTSALLKRGYATGELYDQRLQTLNGTQQALNAAKAHVVEATHALNAAQHDVELYKVNIADNTLIAPRAGRLQYRISEPGEVLPAGGKVFTMLDISDVYMDIYLPTLDAGRVKIGNDARIVLDAYPDHPIRAKVTFLATQAQFTPKAVETKSERDKLMFRVKVRIDPDLLVKYAESLRTGLPGNAYVRVDPKVEWPAWLQGRPANDS</sequence>
<dbReference type="SUPFAM" id="SSF111369">
    <property type="entry name" value="HlyD-like secretion proteins"/>
    <property type="match status" value="1"/>
</dbReference>
<keyword evidence="3" id="KW-0812">Transmembrane</keyword>
<dbReference type="Gene3D" id="1.10.287.470">
    <property type="entry name" value="Helix hairpin bin"/>
    <property type="match status" value="1"/>
</dbReference>
<reference evidence="4 5" key="1">
    <citation type="submission" date="2023-10" db="EMBL/GenBank/DDBJ databases">
        <title>Novel methanotroph of the genus Methylocapsa from a subarctic wetland.</title>
        <authorList>
            <person name="Belova S.E."/>
            <person name="Oshkin I.Y."/>
            <person name="Miroshnikov K."/>
            <person name="Dedysh S.N."/>
        </authorList>
    </citation>
    <scope>NUCLEOTIDE SEQUENCE [LARGE SCALE GENOMIC DNA]</scope>
    <source>
        <strain evidence="4 5">RX1</strain>
    </source>
</reference>
<dbReference type="RefSeq" id="WP_407339580.1">
    <property type="nucleotide sequence ID" value="NZ_CP136862.1"/>
</dbReference>
<feature type="transmembrane region" description="Helical" evidence="3">
    <location>
        <begin position="58"/>
        <end position="78"/>
    </location>
</feature>
<keyword evidence="5" id="KW-1185">Reference proteome</keyword>
<dbReference type="EMBL" id="CP136862">
    <property type="protein sequence ID" value="WOJ90134.1"/>
    <property type="molecule type" value="Genomic_DNA"/>
</dbReference>
<dbReference type="Gene3D" id="2.40.50.100">
    <property type="match status" value="1"/>
</dbReference>
<feature type="compositionally biased region" description="Polar residues" evidence="2">
    <location>
        <begin position="1"/>
        <end position="12"/>
    </location>
</feature>
<dbReference type="Proteomes" id="UP001626536">
    <property type="component" value="Chromosome"/>
</dbReference>
<keyword evidence="3" id="KW-1133">Transmembrane helix</keyword>
<evidence type="ECO:0000256" key="2">
    <source>
        <dbReference type="SAM" id="MobiDB-lite"/>
    </source>
</evidence>
<proteinExistence type="predicted"/>
<evidence type="ECO:0000256" key="1">
    <source>
        <dbReference type="SAM" id="Coils"/>
    </source>
</evidence>
<dbReference type="PANTHER" id="PTHR30438">
    <property type="entry name" value="36 KDA ANTIGEN-RELATED"/>
    <property type="match status" value="1"/>
</dbReference>
<dbReference type="PANTHER" id="PTHR30438:SF2">
    <property type="entry name" value="MEMBRANE PROTEIN"/>
    <property type="match status" value="1"/>
</dbReference>
<protein>
    <submittedName>
        <fullName evidence="4">HlyD family efflux transporter periplasmic adaptor subunit</fullName>
    </submittedName>
</protein>
<feature type="region of interest" description="Disordered" evidence="2">
    <location>
        <begin position="1"/>
        <end position="28"/>
    </location>
</feature>